<organism evidence="3 4">
    <name type="scientific">Sphingomonas parva</name>
    <dbReference type="NCBI Taxonomy" id="2555898"/>
    <lineage>
        <taxon>Bacteria</taxon>
        <taxon>Pseudomonadati</taxon>
        <taxon>Pseudomonadota</taxon>
        <taxon>Alphaproteobacteria</taxon>
        <taxon>Sphingomonadales</taxon>
        <taxon>Sphingomonadaceae</taxon>
        <taxon>Sphingomonas</taxon>
    </lineage>
</organism>
<feature type="domain" description="YaiO beta-barrel" evidence="2">
    <location>
        <begin position="142"/>
        <end position="285"/>
    </location>
</feature>
<dbReference type="InterPro" id="IPR011990">
    <property type="entry name" value="TPR-like_helical_dom_sf"/>
</dbReference>
<dbReference type="OrthoDB" id="8038200at2"/>
<dbReference type="Gene3D" id="1.25.40.10">
    <property type="entry name" value="Tetratricopeptide repeat domain"/>
    <property type="match status" value="1"/>
</dbReference>
<dbReference type="RefSeq" id="WP_135084471.1">
    <property type="nucleotide sequence ID" value="NZ_SPDV01000008.1"/>
</dbReference>
<evidence type="ECO:0000259" key="2">
    <source>
        <dbReference type="Pfam" id="PF19413"/>
    </source>
</evidence>
<dbReference type="Pfam" id="PF13414">
    <property type="entry name" value="TPR_11"/>
    <property type="match status" value="1"/>
</dbReference>
<dbReference type="InterPro" id="IPR019734">
    <property type="entry name" value="TPR_rpt"/>
</dbReference>
<dbReference type="Proteomes" id="UP000298213">
    <property type="component" value="Unassembled WGS sequence"/>
</dbReference>
<dbReference type="AlphaFoldDB" id="A0A4Y8ZWX9"/>
<name>A0A4Y8ZWX9_9SPHN</name>
<keyword evidence="4" id="KW-1185">Reference proteome</keyword>
<dbReference type="SUPFAM" id="SSF48452">
    <property type="entry name" value="TPR-like"/>
    <property type="match status" value="1"/>
</dbReference>
<evidence type="ECO:0000313" key="3">
    <source>
        <dbReference type="EMBL" id="TFI59259.1"/>
    </source>
</evidence>
<proteinExistence type="predicted"/>
<reference evidence="3 4" key="1">
    <citation type="submission" date="2019-03" db="EMBL/GenBank/DDBJ databases">
        <title>Genome sequence of Sphingomonas sp. 17J27-24.</title>
        <authorList>
            <person name="Kim M."/>
            <person name="Maeng S."/>
            <person name="Sathiyaraj S."/>
        </authorList>
    </citation>
    <scope>NUCLEOTIDE SEQUENCE [LARGE SCALE GENOMIC DNA]</scope>
    <source>
        <strain evidence="3 4">17J27-24</strain>
    </source>
</reference>
<dbReference type="EMBL" id="SPDV01000008">
    <property type="protein sequence ID" value="TFI59259.1"/>
    <property type="molecule type" value="Genomic_DNA"/>
</dbReference>
<dbReference type="InterPro" id="IPR030887">
    <property type="entry name" value="Beta-barrel_YaiO"/>
</dbReference>
<keyword evidence="1" id="KW-0802">TPR repeat</keyword>
<comment type="caution">
    <text evidence="3">The sequence shown here is derived from an EMBL/GenBank/DDBJ whole genome shotgun (WGS) entry which is preliminary data.</text>
</comment>
<gene>
    <name evidence="3" type="primary">yaiO</name>
    <name evidence="3" type="ORF">E2493_05295</name>
</gene>
<evidence type="ECO:0000256" key="1">
    <source>
        <dbReference type="PROSITE-ProRule" id="PRU00339"/>
    </source>
</evidence>
<protein>
    <submittedName>
        <fullName evidence="3">YaiO family outer membrane beta-barrel protein</fullName>
    </submittedName>
</protein>
<dbReference type="Pfam" id="PF19413">
    <property type="entry name" value="YaiO"/>
    <property type="match status" value="1"/>
</dbReference>
<dbReference type="SMART" id="SM00028">
    <property type="entry name" value="TPR"/>
    <property type="match status" value="2"/>
</dbReference>
<evidence type="ECO:0000313" key="4">
    <source>
        <dbReference type="Proteomes" id="UP000298213"/>
    </source>
</evidence>
<accession>A0A4Y8ZWX9</accession>
<dbReference type="PROSITE" id="PS50005">
    <property type="entry name" value="TPR"/>
    <property type="match status" value="1"/>
</dbReference>
<dbReference type="NCBIfam" id="TIGR04390">
    <property type="entry name" value="OMP_YaiO_dom"/>
    <property type="match status" value="1"/>
</dbReference>
<sequence>MRRLLPAAAALLIAAAPPADPDRLYTEAVAARHAGQAERAIALLQEVIAVQPDNADAHLQLGLALSALHRDAEAEAEFRRTLALAPDYDDARIALARQAERRGDTAGAKALLEPVAADNAEARELHARLGRDSARPGFAWEFNAGASYTAVERGARDWKEGALQLRYQPGATAVQATIETSRRFGATDTYGEILIDHRFSDGVRGYASVGATPDADFRPKWQIGAGGSVRLRSGPGASVLTLDARQARYPVGDIQTLTPGFEQYVAGGRVWLTGRWINTFDENGDHRSGWLGRGDFQASKRLRLFAGIADAPDVSEGVVVDTLSVFGGLSADVGDRTIVRLSVAHDDSDTGSDRTQVSVGLGYRF</sequence>
<feature type="repeat" description="TPR" evidence="1">
    <location>
        <begin position="55"/>
        <end position="88"/>
    </location>
</feature>